<accession>A0A9P6FCG5</accession>
<evidence type="ECO:0000313" key="2">
    <source>
        <dbReference type="Proteomes" id="UP000723463"/>
    </source>
</evidence>
<reference evidence="1" key="1">
    <citation type="journal article" date="2020" name="Fungal Divers.">
        <title>Resolving the Mortierellaceae phylogeny through synthesis of multi-gene phylogenetics and phylogenomics.</title>
        <authorList>
            <person name="Vandepol N."/>
            <person name="Liber J."/>
            <person name="Desiro A."/>
            <person name="Na H."/>
            <person name="Kennedy M."/>
            <person name="Barry K."/>
            <person name="Grigoriev I.V."/>
            <person name="Miller A.N."/>
            <person name="O'Donnell K."/>
            <person name="Stajich J.E."/>
            <person name="Bonito G."/>
        </authorList>
    </citation>
    <scope>NUCLEOTIDE SEQUENCE</scope>
    <source>
        <strain evidence="1">NRRL 2591</strain>
    </source>
</reference>
<organism evidence="1 2">
    <name type="scientific">Mortierella hygrophila</name>
    <dbReference type="NCBI Taxonomy" id="979708"/>
    <lineage>
        <taxon>Eukaryota</taxon>
        <taxon>Fungi</taxon>
        <taxon>Fungi incertae sedis</taxon>
        <taxon>Mucoromycota</taxon>
        <taxon>Mortierellomycotina</taxon>
        <taxon>Mortierellomycetes</taxon>
        <taxon>Mortierellales</taxon>
        <taxon>Mortierellaceae</taxon>
        <taxon>Mortierella</taxon>
    </lineage>
</organism>
<dbReference type="SUPFAM" id="SSF56300">
    <property type="entry name" value="Metallo-dependent phosphatases"/>
    <property type="match status" value="1"/>
</dbReference>
<dbReference type="EMBL" id="JAAAXW010000039">
    <property type="protein sequence ID" value="KAF9547651.1"/>
    <property type="molecule type" value="Genomic_DNA"/>
</dbReference>
<proteinExistence type="predicted"/>
<name>A0A9P6FCG5_9FUNG</name>
<keyword evidence="2" id="KW-1185">Reference proteome</keyword>
<comment type="caution">
    <text evidence="1">The sequence shown here is derived from an EMBL/GenBank/DDBJ whole genome shotgun (WGS) entry which is preliminary data.</text>
</comment>
<protein>
    <submittedName>
        <fullName evidence="1">Uncharacterized protein</fullName>
    </submittedName>
</protein>
<gene>
    <name evidence="1" type="ORF">EC957_008008</name>
</gene>
<dbReference type="Proteomes" id="UP000723463">
    <property type="component" value="Unassembled WGS sequence"/>
</dbReference>
<evidence type="ECO:0000313" key="1">
    <source>
        <dbReference type="EMBL" id="KAF9547651.1"/>
    </source>
</evidence>
<dbReference type="Gene3D" id="3.60.21.10">
    <property type="match status" value="1"/>
</dbReference>
<dbReference type="InterPro" id="IPR029052">
    <property type="entry name" value="Metallo-depent_PP-like"/>
</dbReference>
<sequence>MEVVANTRGLDLTVGGHSHTYLGDPRDAMHQGPYPTLIKNLDEKETLIVQGKIVSYAGGPVLVDHSLSGDPNLLQKVDGWRSKFEAWSNKIFGTASDDIQPRRL</sequence>
<dbReference type="AlphaFoldDB" id="A0A9P6FCG5"/>